<proteinExistence type="predicted"/>
<name>A0A4Y2LW06_ARAVE</name>
<protein>
    <submittedName>
        <fullName evidence="1">Uncharacterized protein</fullName>
    </submittedName>
</protein>
<keyword evidence="2" id="KW-1185">Reference proteome</keyword>
<accession>A0A4Y2LW06</accession>
<comment type="caution">
    <text evidence="1">The sequence shown here is derived from an EMBL/GenBank/DDBJ whole genome shotgun (WGS) entry which is preliminary data.</text>
</comment>
<organism evidence="1 2">
    <name type="scientific">Araneus ventricosus</name>
    <name type="common">Orbweaver spider</name>
    <name type="synonym">Epeira ventricosa</name>
    <dbReference type="NCBI Taxonomy" id="182803"/>
    <lineage>
        <taxon>Eukaryota</taxon>
        <taxon>Metazoa</taxon>
        <taxon>Ecdysozoa</taxon>
        <taxon>Arthropoda</taxon>
        <taxon>Chelicerata</taxon>
        <taxon>Arachnida</taxon>
        <taxon>Araneae</taxon>
        <taxon>Araneomorphae</taxon>
        <taxon>Entelegynae</taxon>
        <taxon>Araneoidea</taxon>
        <taxon>Araneidae</taxon>
        <taxon>Araneus</taxon>
    </lineage>
</organism>
<evidence type="ECO:0000313" key="2">
    <source>
        <dbReference type="Proteomes" id="UP000499080"/>
    </source>
</evidence>
<gene>
    <name evidence="1" type="ORF">AVEN_81273_1</name>
</gene>
<dbReference type="AlphaFoldDB" id="A0A4Y2LW06"/>
<evidence type="ECO:0000313" key="1">
    <source>
        <dbReference type="EMBL" id="GBN18253.1"/>
    </source>
</evidence>
<dbReference type="Proteomes" id="UP000499080">
    <property type="component" value="Unassembled WGS sequence"/>
</dbReference>
<reference evidence="1 2" key="1">
    <citation type="journal article" date="2019" name="Sci. Rep.">
        <title>Orb-weaving spider Araneus ventricosus genome elucidates the spidroin gene catalogue.</title>
        <authorList>
            <person name="Kono N."/>
            <person name="Nakamura H."/>
            <person name="Ohtoshi R."/>
            <person name="Moran D.A.P."/>
            <person name="Shinohara A."/>
            <person name="Yoshida Y."/>
            <person name="Fujiwara M."/>
            <person name="Mori M."/>
            <person name="Tomita M."/>
            <person name="Arakawa K."/>
        </authorList>
    </citation>
    <scope>NUCLEOTIDE SEQUENCE [LARGE SCALE GENOMIC DNA]</scope>
</reference>
<sequence>MGFNRTVWMMALLSENRIPCNRRQDIFANEEFDHEAFHASRCLLFLTLITTDRTEQVLSRKGGWVKAVALVSQGRTASEHCGLFTSVCYKCLFTSEY</sequence>
<dbReference type="EMBL" id="BGPR01006355">
    <property type="protein sequence ID" value="GBN18253.1"/>
    <property type="molecule type" value="Genomic_DNA"/>
</dbReference>